<dbReference type="EMBL" id="GBRH01249211">
    <property type="protein sequence ID" value="JAD48684.1"/>
    <property type="molecule type" value="Transcribed_RNA"/>
</dbReference>
<name>A0A0A9AAJ3_ARUDO</name>
<reference evidence="1" key="2">
    <citation type="journal article" date="2015" name="Data Brief">
        <title>Shoot transcriptome of the giant reed, Arundo donax.</title>
        <authorList>
            <person name="Barrero R.A."/>
            <person name="Guerrero F.D."/>
            <person name="Moolhuijzen P."/>
            <person name="Goolsby J.A."/>
            <person name="Tidwell J."/>
            <person name="Bellgard S.E."/>
            <person name="Bellgard M.I."/>
        </authorList>
    </citation>
    <scope>NUCLEOTIDE SEQUENCE</scope>
    <source>
        <tissue evidence="1">Shoot tissue taken approximately 20 cm above the soil surface</tissue>
    </source>
</reference>
<reference evidence="1" key="1">
    <citation type="submission" date="2014-09" db="EMBL/GenBank/DDBJ databases">
        <authorList>
            <person name="Magalhaes I.L.F."/>
            <person name="Oliveira U."/>
            <person name="Santos F.R."/>
            <person name="Vidigal T.H.D.A."/>
            <person name="Brescovit A.D."/>
            <person name="Santos A.J."/>
        </authorList>
    </citation>
    <scope>NUCLEOTIDE SEQUENCE</scope>
    <source>
        <tissue evidence="1">Shoot tissue taken approximately 20 cm above the soil surface</tissue>
    </source>
</reference>
<proteinExistence type="predicted"/>
<accession>A0A0A9AAJ3</accession>
<evidence type="ECO:0000313" key="1">
    <source>
        <dbReference type="EMBL" id="JAD48684.1"/>
    </source>
</evidence>
<protein>
    <submittedName>
        <fullName evidence="1">Uncharacterized protein</fullName>
    </submittedName>
</protein>
<sequence length="55" mass="6492">MHKQFQECHDENKKITVYIYLTERSCLQSSAGHLHFRLQALQLLKQLEKNMGSLC</sequence>
<dbReference type="AlphaFoldDB" id="A0A0A9AAJ3"/>
<organism evidence="1">
    <name type="scientific">Arundo donax</name>
    <name type="common">Giant reed</name>
    <name type="synonym">Donax arundinaceus</name>
    <dbReference type="NCBI Taxonomy" id="35708"/>
    <lineage>
        <taxon>Eukaryota</taxon>
        <taxon>Viridiplantae</taxon>
        <taxon>Streptophyta</taxon>
        <taxon>Embryophyta</taxon>
        <taxon>Tracheophyta</taxon>
        <taxon>Spermatophyta</taxon>
        <taxon>Magnoliopsida</taxon>
        <taxon>Liliopsida</taxon>
        <taxon>Poales</taxon>
        <taxon>Poaceae</taxon>
        <taxon>PACMAD clade</taxon>
        <taxon>Arundinoideae</taxon>
        <taxon>Arundineae</taxon>
        <taxon>Arundo</taxon>
    </lineage>
</organism>